<evidence type="ECO:0000256" key="7">
    <source>
        <dbReference type="SAM" id="Phobius"/>
    </source>
</evidence>
<feature type="transmembrane region" description="Helical" evidence="7">
    <location>
        <begin position="20"/>
        <end position="44"/>
    </location>
</feature>
<sequence length="336" mass="36865">MSSSDAWGPVPPGVNLSENQGGSIIGSVVAIMAISISAVVLRLFARLMKTGPGLAVDDYVVLAATVFGVGTTVCCLISVSSGGGGKHIWAVTVDEVVKLYQITYAFVIVYITCVSTTKVSILLFYRRMFGTSIIWLIVFGFTVAHWTEVTVGFLSGCRPASYYWRQYTDPTAEGFCIYTARFYFINGVLRMLIDVSILLVPIPAVYKLHMPRAQKMLVCGILLLGSFICVASTIRIVVMDQLVQSADFTWAMSKVFVWSCCEPFIGIVCACLPTYAPLVRRWWSTLRDYGSGNKFGELYSSGKPSKGSKRDWSEIHGADTTLRGDDDIELRPNVTA</sequence>
<dbReference type="PANTHER" id="PTHR33048">
    <property type="entry name" value="PTH11-LIKE INTEGRAL MEMBRANE PROTEIN (AFU_ORTHOLOGUE AFUA_5G11245)"/>
    <property type="match status" value="1"/>
</dbReference>
<organism evidence="9 10">
    <name type="scientific">Diplogelasinospora grovesii</name>
    <dbReference type="NCBI Taxonomy" id="303347"/>
    <lineage>
        <taxon>Eukaryota</taxon>
        <taxon>Fungi</taxon>
        <taxon>Dikarya</taxon>
        <taxon>Ascomycota</taxon>
        <taxon>Pezizomycotina</taxon>
        <taxon>Sordariomycetes</taxon>
        <taxon>Sordariomycetidae</taxon>
        <taxon>Sordariales</taxon>
        <taxon>Diplogelasinosporaceae</taxon>
        <taxon>Diplogelasinospora</taxon>
    </lineage>
</organism>
<keyword evidence="10" id="KW-1185">Reference proteome</keyword>
<evidence type="ECO:0000256" key="6">
    <source>
        <dbReference type="SAM" id="MobiDB-lite"/>
    </source>
</evidence>
<keyword evidence="2 7" id="KW-0812">Transmembrane</keyword>
<feature type="domain" description="Rhodopsin" evidence="8">
    <location>
        <begin position="41"/>
        <end position="281"/>
    </location>
</feature>
<evidence type="ECO:0000256" key="2">
    <source>
        <dbReference type="ARBA" id="ARBA00022692"/>
    </source>
</evidence>
<accession>A0AAN6MZ34</accession>
<evidence type="ECO:0000259" key="8">
    <source>
        <dbReference type="Pfam" id="PF20684"/>
    </source>
</evidence>
<feature type="transmembrane region" description="Helical" evidence="7">
    <location>
        <begin position="99"/>
        <end position="125"/>
    </location>
</feature>
<keyword evidence="4 7" id="KW-0472">Membrane</keyword>
<evidence type="ECO:0000256" key="3">
    <source>
        <dbReference type="ARBA" id="ARBA00022989"/>
    </source>
</evidence>
<comment type="caution">
    <text evidence="9">The sequence shown here is derived from an EMBL/GenBank/DDBJ whole genome shotgun (WGS) entry which is preliminary data.</text>
</comment>
<comment type="subcellular location">
    <subcellularLocation>
        <location evidence="1">Membrane</location>
        <topology evidence="1">Multi-pass membrane protein</topology>
    </subcellularLocation>
</comment>
<feature type="compositionally biased region" description="Basic and acidic residues" evidence="6">
    <location>
        <begin position="308"/>
        <end position="325"/>
    </location>
</feature>
<dbReference type="GO" id="GO:0016020">
    <property type="term" value="C:membrane"/>
    <property type="evidence" value="ECO:0007669"/>
    <property type="project" value="UniProtKB-SubCell"/>
</dbReference>
<proteinExistence type="inferred from homology"/>
<dbReference type="AlphaFoldDB" id="A0AAN6MZ34"/>
<name>A0AAN6MZ34_9PEZI</name>
<reference evidence="10" key="1">
    <citation type="journal article" date="2023" name="Mol. Phylogenet. Evol.">
        <title>Genome-scale phylogeny and comparative genomics of the fungal order Sordariales.</title>
        <authorList>
            <person name="Hensen N."/>
            <person name="Bonometti L."/>
            <person name="Westerberg I."/>
            <person name="Brannstrom I.O."/>
            <person name="Guillou S."/>
            <person name="Cros-Aarteil S."/>
            <person name="Calhoun S."/>
            <person name="Haridas S."/>
            <person name="Kuo A."/>
            <person name="Mondo S."/>
            <person name="Pangilinan J."/>
            <person name="Riley R."/>
            <person name="LaButti K."/>
            <person name="Andreopoulos B."/>
            <person name="Lipzen A."/>
            <person name="Chen C."/>
            <person name="Yan M."/>
            <person name="Daum C."/>
            <person name="Ng V."/>
            <person name="Clum A."/>
            <person name="Steindorff A."/>
            <person name="Ohm R.A."/>
            <person name="Martin F."/>
            <person name="Silar P."/>
            <person name="Natvig D.O."/>
            <person name="Lalanne C."/>
            <person name="Gautier V."/>
            <person name="Ament-Velasquez S.L."/>
            <person name="Kruys A."/>
            <person name="Hutchinson M.I."/>
            <person name="Powell A.J."/>
            <person name="Barry K."/>
            <person name="Miller A.N."/>
            <person name="Grigoriev I.V."/>
            <person name="Debuchy R."/>
            <person name="Gladieux P."/>
            <person name="Hiltunen Thoren M."/>
            <person name="Johannesson H."/>
        </authorList>
    </citation>
    <scope>NUCLEOTIDE SEQUENCE [LARGE SCALE GENOMIC DNA]</scope>
    <source>
        <strain evidence="10">CBS 340.73</strain>
    </source>
</reference>
<feature type="transmembrane region" description="Helical" evidence="7">
    <location>
        <begin position="56"/>
        <end position="79"/>
    </location>
</feature>
<comment type="similarity">
    <text evidence="5">Belongs to the SAT4 family.</text>
</comment>
<evidence type="ECO:0000313" key="9">
    <source>
        <dbReference type="EMBL" id="KAK3934527.1"/>
    </source>
</evidence>
<keyword evidence="3 7" id="KW-1133">Transmembrane helix</keyword>
<dbReference type="Pfam" id="PF20684">
    <property type="entry name" value="Fung_rhodopsin"/>
    <property type="match status" value="1"/>
</dbReference>
<feature type="transmembrane region" description="Helical" evidence="7">
    <location>
        <begin position="132"/>
        <end position="154"/>
    </location>
</feature>
<protein>
    <recommendedName>
        <fullName evidence="8">Rhodopsin domain-containing protein</fullName>
    </recommendedName>
</protein>
<dbReference type="InterPro" id="IPR052337">
    <property type="entry name" value="SAT4-like"/>
</dbReference>
<dbReference type="PANTHER" id="PTHR33048:SF163">
    <property type="entry name" value="INTEGRAL MEMBRANE PROTEIN (AFU_ORTHOLOGUE AFUA_8G05510)"/>
    <property type="match status" value="1"/>
</dbReference>
<gene>
    <name evidence="9" type="ORF">QBC46DRAFT_427109</name>
</gene>
<feature type="transmembrane region" description="Helical" evidence="7">
    <location>
        <begin position="183"/>
        <end position="205"/>
    </location>
</feature>
<feature type="transmembrane region" description="Helical" evidence="7">
    <location>
        <begin position="217"/>
        <end position="236"/>
    </location>
</feature>
<dbReference type="InterPro" id="IPR049326">
    <property type="entry name" value="Rhodopsin_dom_fungi"/>
</dbReference>
<dbReference type="Proteomes" id="UP001303473">
    <property type="component" value="Unassembled WGS sequence"/>
</dbReference>
<evidence type="ECO:0000256" key="4">
    <source>
        <dbReference type="ARBA" id="ARBA00023136"/>
    </source>
</evidence>
<feature type="transmembrane region" description="Helical" evidence="7">
    <location>
        <begin position="256"/>
        <end position="278"/>
    </location>
</feature>
<evidence type="ECO:0000256" key="1">
    <source>
        <dbReference type="ARBA" id="ARBA00004141"/>
    </source>
</evidence>
<evidence type="ECO:0000256" key="5">
    <source>
        <dbReference type="ARBA" id="ARBA00038359"/>
    </source>
</evidence>
<evidence type="ECO:0000313" key="10">
    <source>
        <dbReference type="Proteomes" id="UP001303473"/>
    </source>
</evidence>
<feature type="region of interest" description="Disordered" evidence="6">
    <location>
        <begin position="301"/>
        <end position="336"/>
    </location>
</feature>
<dbReference type="EMBL" id="MU853982">
    <property type="protein sequence ID" value="KAK3934527.1"/>
    <property type="molecule type" value="Genomic_DNA"/>
</dbReference>